<accession>A0A0K1PJ58</accession>
<protein>
    <submittedName>
        <fullName evidence="7">Multicopper oxidase</fullName>
    </submittedName>
</protein>
<name>A0A0K1PJ58_9BACT</name>
<dbReference type="InterPro" id="IPR011707">
    <property type="entry name" value="Cu-oxidase-like_N"/>
</dbReference>
<gene>
    <name evidence="7" type="ORF">AKJ09_00242</name>
</gene>
<proteinExistence type="predicted"/>
<dbReference type="GO" id="GO:0005507">
    <property type="term" value="F:copper ion binding"/>
    <property type="evidence" value="ECO:0007669"/>
    <property type="project" value="InterPro"/>
</dbReference>
<dbReference type="PANTHER" id="PTHR11709">
    <property type="entry name" value="MULTI-COPPER OXIDASE"/>
    <property type="match status" value="1"/>
</dbReference>
<evidence type="ECO:0000259" key="6">
    <source>
        <dbReference type="Pfam" id="PF07732"/>
    </source>
</evidence>
<evidence type="ECO:0000256" key="2">
    <source>
        <dbReference type="ARBA" id="ARBA00023002"/>
    </source>
</evidence>
<evidence type="ECO:0000256" key="1">
    <source>
        <dbReference type="ARBA" id="ARBA00022723"/>
    </source>
</evidence>
<dbReference type="EMBL" id="CP012333">
    <property type="protein sequence ID" value="AKU93578.1"/>
    <property type="molecule type" value="Genomic_DNA"/>
</dbReference>
<feature type="domain" description="Plastocyanin-like" evidence="4">
    <location>
        <begin position="205"/>
        <end position="286"/>
    </location>
</feature>
<dbReference type="Proteomes" id="UP000064967">
    <property type="component" value="Chromosome"/>
</dbReference>
<dbReference type="RefSeq" id="WP_146645271.1">
    <property type="nucleotide sequence ID" value="NZ_CP012333.1"/>
</dbReference>
<dbReference type="Pfam" id="PF00394">
    <property type="entry name" value="Cu-oxidase"/>
    <property type="match status" value="1"/>
</dbReference>
<dbReference type="InterPro" id="IPR002355">
    <property type="entry name" value="Cu_oxidase_Cu_BS"/>
</dbReference>
<dbReference type="InterPro" id="IPR045087">
    <property type="entry name" value="Cu-oxidase_fam"/>
</dbReference>
<dbReference type="InterPro" id="IPR011706">
    <property type="entry name" value="Cu-oxidase_C"/>
</dbReference>
<reference evidence="7 8" key="1">
    <citation type="submission" date="2015-08" db="EMBL/GenBank/DDBJ databases">
        <authorList>
            <person name="Babu N.S."/>
            <person name="Beckwith C.J."/>
            <person name="Beseler K.G."/>
            <person name="Brison A."/>
            <person name="Carone J.V."/>
            <person name="Caskin T.P."/>
            <person name="Diamond M."/>
            <person name="Durham M.E."/>
            <person name="Foxe J.M."/>
            <person name="Go M."/>
            <person name="Henderson B.A."/>
            <person name="Jones I.B."/>
            <person name="McGettigan J.A."/>
            <person name="Micheletti S.J."/>
            <person name="Nasrallah M.E."/>
            <person name="Ortiz D."/>
            <person name="Piller C.R."/>
            <person name="Privatt S.R."/>
            <person name="Schneider S.L."/>
            <person name="Sharp S."/>
            <person name="Smith T.C."/>
            <person name="Stanton J.D."/>
            <person name="Ullery H.E."/>
            <person name="Wilson R.J."/>
            <person name="Serrano M.G."/>
            <person name="Buck G."/>
            <person name="Lee V."/>
            <person name="Wang Y."/>
            <person name="Carvalho R."/>
            <person name="Voegtly L."/>
            <person name="Shi R."/>
            <person name="Duckworth R."/>
            <person name="Johnson A."/>
            <person name="Loviza R."/>
            <person name="Walstead R."/>
            <person name="Shah Z."/>
            <person name="Kiflezghi M."/>
            <person name="Wade K."/>
            <person name="Ball S.L."/>
            <person name="Bradley K.W."/>
            <person name="Asai D.J."/>
            <person name="Bowman C.A."/>
            <person name="Russell D.A."/>
            <person name="Pope W.H."/>
            <person name="Jacobs-Sera D."/>
            <person name="Hendrix R.W."/>
            <person name="Hatfull G.F."/>
        </authorList>
    </citation>
    <scope>NUCLEOTIDE SEQUENCE [LARGE SCALE GENOMIC DNA]</scope>
    <source>
        <strain evidence="7 8">DSM 27648</strain>
    </source>
</reference>
<evidence type="ECO:0000313" key="8">
    <source>
        <dbReference type="Proteomes" id="UP000064967"/>
    </source>
</evidence>
<evidence type="ECO:0000259" key="4">
    <source>
        <dbReference type="Pfam" id="PF00394"/>
    </source>
</evidence>
<dbReference type="Pfam" id="PF07732">
    <property type="entry name" value="Cu-oxidase_3"/>
    <property type="match status" value="1"/>
</dbReference>
<dbReference type="InterPro" id="IPR008972">
    <property type="entry name" value="Cupredoxin"/>
</dbReference>
<dbReference type="PANTHER" id="PTHR11709:SF2">
    <property type="entry name" value="MULTICOPPER OXIDASE LPR1"/>
    <property type="match status" value="1"/>
</dbReference>
<evidence type="ECO:0000259" key="5">
    <source>
        <dbReference type="Pfam" id="PF07731"/>
    </source>
</evidence>
<dbReference type="GO" id="GO:0016491">
    <property type="term" value="F:oxidoreductase activity"/>
    <property type="evidence" value="ECO:0007669"/>
    <property type="project" value="UniProtKB-KW"/>
</dbReference>
<dbReference type="PATRIC" id="fig|1391654.3.peg.256"/>
<sequence length="468" mass="51235">MRQHFSPGAYMLAALVMACGSSSSEPTSSAPPPDPLALTPVVDENPDPRIVEFRLEAREAEKQFGSIPVTRVWTYNGTIPGPLVDANVGDRLIVHFKNSLPEPTTVHWHGIRLPAAMDGTLAMQSPIPPGGEFRYEFVLKDAGLFWFHPHVRTDVQIEKGLAGVIRVRGTDEPVVDDERIIVLDDVRLKDDGSFPTYLDDTSKMMGREGNTLLVNGVANATIPVRAGATTRWRILNVANGRFFNLTIPGVPLWVIGTDGGFYGEPRDVDHVLVAPAERYDVVFQVPANAGGELELRNDPYERGHESGLRPPMTVAKVQIDTAAPVTNAAPLPRPVQHITRLPDGPVDTPIVLNEATSPSGEILFTINDAVYPNVPPIMVDNGAIRVLEVKNASEMDHPFHLHGFFFQILAKDGVPTSAGDLVDKDTVVVPMMSTLKLVARFDEPGMWMYHCHINEHSEGGMMGEIHVE</sequence>
<dbReference type="PROSITE" id="PS00080">
    <property type="entry name" value="MULTICOPPER_OXIDASE2"/>
    <property type="match status" value="1"/>
</dbReference>
<dbReference type="OrthoDB" id="9757546at2"/>
<keyword evidence="8" id="KW-1185">Reference proteome</keyword>
<keyword evidence="1" id="KW-0479">Metal-binding</keyword>
<organism evidence="7 8">
    <name type="scientific">Labilithrix luteola</name>
    <dbReference type="NCBI Taxonomy" id="1391654"/>
    <lineage>
        <taxon>Bacteria</taxon>
        <taxon>Pseudomonadati</taxon>
        <taxon>Myxococcota</taxon>
        <taxon>Polyangia</taxon>
        <taxon>Polyangiales</taxon>
        <taxon>Labilitrichaceae</taxon>
        <taxon>Labilithrix</taxon>
    </lineage>
</organism>
<evidence type="ECO:0000313" key="7">
    <source>
        <dbReference type="EMBL" id="AKU93578.1"/>
    </source>
</evidence>
<dbReference type="SUPFAM" id="SSF49503">
    <property type="entry name" value="Cupredoxins"/>
    <property type="match status" value="3"/>
</dbReference>
<keyword evidence="2" id="KW-0560">Oxidoreductase</keyword>
<evidence type="ECO:0000256" key="3">
    <source>
        <dbReference type="SAM" id="MobiDB-lite"/>
    </source>
</evidence>
<dbReference type="KEGG" id="llu:AKJ09_00242"/>
<dbReference type="PROSITE" id="PS51257">
    <property type="entry name" value="PROKAR_LIPOPROTEIN"/>
    <property type="match status" value="1"/>
</dbReference>
<feature type="domain" description="Plastocyanin-like" evidence="5">
    <location>
        <begin position="363"/>
        <end position="467"/>
    </location>
</feature>
<dbReference type="AlphaFoldDB" id="A0A0K1PJ58"/>
<dbReference type="Gene3D" id="2.60.40.420">
    <property type="entry name" value="Cupredoxins - blue copper proteins"/>
    <property type="match status" value="3"/>
</dbReference>
<feature type="region of interest" description="Disordered" evidence="3">
    <location>
        <begin position="21"/>
        <end position="43"/>
    </location>
</feature>
<feature type="domain" description="Plastocyanin-like" evidence="6">
    <location>
        <begin position="69"/>
        <end position="169"/>
    </location>
</feature>
<dbReference type="InterPro" id="IPR001117">
    <property type="entry name" value="Cu-oxidase_2nd"/>
</dbReference>
<dbReference type="CDD" id="cd13861">
    <property type="entry name" value="CuRO_1_CumA_like"/>
    <property type="match status" value="1"/>
</dbReference>
<dbReference type="CDD" id="cd13881">
    <property type="entry name" value="CuRO_2_McoC_like"/>
    <property type="match status" value="1"/>
</dbReference>
<dbReference type="Pfam" id="PF07731">
    <property type="entry name" value="Cu-oxidase_2"/>
    <property type="match status" value="1"/>
</dbReference>
<dbReference type="STRING" id="1391654.AKJ09_00242"/>